<dbReference type="Pfam" id="PF12833">
    <property type="entry name" value="HTH_18"/>
    <property type="match status" value="1"/>
</dbReference>
<evidence type="ECO:0000313" key="6">
    <source>
        <dbReference type="Proteomes" id="UP000005384"/>
    </source>
</evidence>
<dbReference type="InterPro" id="IPR020449">
    <property type="entry name" value="Tscrpt_reg_AraC-type_HTH"/>
</dbReference>
<dbReference type="RefSeq" id="WP_006781987.1">
    <property type="nucleotide sequence ID" value="NZ_JH379028.1"/>
</dbReference>
<dbReference type="SMART" id="SM00342">
    <property type="entry name" value="HTH_ARAC"/>
    <property type="match status" value="1"/>
</dbReference>
<dbReference type="PANTHER" id="PTHR43280:SF2">
    <property type="entry name" value="HTH-TYPE TRANSCRIPTIONAL REGULATOR EXSA"/>
    <property type="match status" value="1"/>
</dbReference>
<keyword evidence="6" id="KW-1185">Reference proteome</keyword>
<dbReference type="SUPFAM" id="SSF46689">
    <property type="entry name" value="Homeodomain-like"/>
    <property type="match status" value="2"/>
</dbReference>
<dbReference type="PANTHER" id="PTHR43280">
    <property type="entry name" value="ARAC-FAMILY TRANSCRIPTIONAL REGULATOR"/>
    <property type="match status" value="1"/>
</dbReference>
<feature type="domain" description="HTH araC/xylS-type" evidence="4">
    <location>
        <begin position="61"/>
        <end position="159"/>
    </location>
</feature>
<sequence>MTAEQANVHPYYLGKISAKFSFRIDALTNPEHKTRIMQDMIRQYCLLIQNHAECEYSRLIQRVLIMIEANLASDLSLKAIAGELNINASYLSHLFKKEVGITLTEYVNKTRIEESLVCLNGTDMQIQAIGQKVGIYDLAYFTKLFKKQIGMSPSDYRKSIRSPSGA</sequence>
<dbReference type="PRINTS" id="PR00032">
    <property type="entry name" value="HTHARAC"/>
</dbReference>
<evidence type="ECO:0000256" key="3">
    <source>
        <dbReference type="ARBA" id="ARBA00023163"/>
    </source>
</evidence>
<dbReference type="GO" id="GO:0043565">
    <property type="term" value="F:sequence-specific DNA binding"/>
    <property type="evidence" value="ECO:0007669"/>
    <property type="project" value="InterPro"/>
</dbReference>
<dbReference type="InterPro" id="IPR018062">
    <property type="entry name" value="HTH_AraC-typ_CS"/>
</dbReference>
<dbReference type="InterPro" id="IPR009057">
    <property type="entry name" value="Homeodomain-like_sf"/>
</dbReference>
<organism evidence="5 6">
    <name type="scientific">Hungatella hathewayi WAL-18680</name>
    <dbReference type="NCBI Taxonomy" id="742737"/>
    <lineage>
        <taxon>Bacteria</taxon>
        <taxon>Bacillati</taxon>
        <taxon>Bacillota</taxon>
        <taxon>Clostridia</taxon>
        <taxon>Lachnospirales</taxon>
        <taxon>Lachnospiraceae</taxon>
        <taxon>Hungatella</taxon>
    </lineage>
</organism>
<evidence type="ECO:0000256" key="2">
    <source>
        <dbReference type="ARBA" id="ARBA00023125"/>
    </source>
</evidence>
<dbReference type="Gene3D" id="1.10.10.60">
    <property type="entry name" value="Homeodomain-like"/>
    <property type="match status" value="2"/>
</dbReference>
<reference evidence="5 6" key="1">
    <citation type="submission" date="2011-08" db="EMBL/GenBank/DDBJ databases">
        <title>The Genome Sequence of Clostridium hathewayi WAL-18680.</title>
        <authorList>
            <consortium name="The Broad Institute Genome Sequencing Platform"/>
            <person name="Earl A."/>
            <person name="Ward D."/>
            <person name="Feldgarden M."/>
            <person name="Gevers D."/>
            <person name="Finegold S.M."/>
            <person name="Summanen P.H."/>
            <person name="Molitoris D.R."/>
            <person name="Song M."/>
            <person name="Daigneault M."/>
            <person name="Allen-Vercoe E."/>
            <person name="Young S.K."/>
            <person name="Zeng Q."/>
            <person name="Gargeya S."/>
            <person name="Fitzgerald M."/>
            <person name="Haas B."/>
            <person name="Abouelleil A."/>
            <person name="Alvarado L."/>
            <person name="Arachchi H.M."/>
            <person name="Berlin A."/>
            <person name="Brown A."/>
            <person name="Chapman S.B."/>
            <person name="Chen Z."/>
            <person name="Dunbar C."/>
            <person name="Freedman E."/>
            <person name="Gearin G."/>
            <person name="Gellesch M."/>
            <person name="Goldberg J."/>
            <person name="Griggs A."/>
            <person name="Gujja S."/>
            <person name="Heiman D."/>
            <person name="Howarth C."/>
            <person name="Larson L."/>
            <person name="Lui A."/>
            <person name="MacDonald P.J.P."/>
            <person name="Montmayeur A."/>
            <person name="Murphy C."/>
            <person name="Neiman D."/>
            <person name="Pearson M."/>
            <person name="Priest M."/>
            <person name="Roberts A."/>
            <person name="Saif S."/>
            <person name="Shea T."/>
            <person name="Shenoy N."/>
            <person name="Sisk P."/>
            <person name="Stolte C."/>
            <person name="Sykes S."/>
            <person name="Wortman J."/>
            <person name="Nusbaum C."/>
            <person name="Birren B."/>
        </authorList>
    </citation>
    <scope>NUCLEOTIDE SEQUENCE [LARGE SCALE GENOMIC DNA]</scope>
    <source>
        <strain evidence="5 6">WAL-18680</strain>
    </source>
</reference>
<proteinExistence type="predicted"/>
<dbReference type="PROSITE" id="PS01124">
    <property type="entry name" value="HTH_ARAC_FAMILY_2"/>
    <property type="match status" value="1"/>
</dbReference>
<dbReference type="GO" id="GO:0003700">
    <property type="term" value="F:DNA-binding transcription factor activity"/>
    <property type="evidence" value="ECO:0007669"/>
    <property type="project" value="InterPro"/>
</dbReference>
<keyword evidence="2" id="KW-0238">DNA-binding</keyword>
<dbReference type="EMBL" id="ADLN01000111">
    <property type="protein sequence ID" value="EHI57997.1"/>
    <property type="molecule type" value="Genomic_DNA"/>
</dbReference>
<comment type="caution">
    <text evidence="5">The sequence shown here is derived from an EMBL/GenBank/DDBJ whole genome shotgun (WGS) entry which is preliminary data.</text>
</comment>
<accession>G5IKG8</accession>
<dbReference type="Proteomes" id="UP000005384">
    <property type="component" value="Unassembled WGS sequence"/>
</dbReference>
<dbReference type="PATRIC" id="fig|742737.3.peg.3981"/>
<evidence type="ECO:0000313" key="5">
    <source>
        <dbReference type="EMBL" id="EHI57997.1"/>
    </source>
</evidence>
<dbReference type="HOGENOM" id="CLU_036605_3_2_9"/>
<name>G5IKG8_9FIRM</name>
<evidence type="ECO:0000259" key="4">
    <source>
        <dbReference type="PROSITE" id="PS01124"/>
    </source>
</evidence>
<dbReference type="AlphaFoldDB" id="G5IKG8"/>
<dbReference type="InterPro" id="IPR018060">
    <property type="entry name" value="HTH_AraC"/>
</dbReference>
<protein>
    <recommendedName>
        <fullName evidence="4">HTH araC/xylS-type domain-containing protein</fullName>
    </recommendedName>
</protein>
<dbReference type="PROSITE" id="PS00041">
    <property type="entry name" value="HTH_ARAC_FAMILY_1"/>
    <property type="match status" value="1"/>
</dbReference>
<keyword evidence="3" id="KW-0804">Transcription</keyword>
<evidence type="ECO:0000256" key="1">
    <source>
        <dbReference type="ARBA" id="ARBA00023015"/>
    </source>
</evidence>
<keyword evidence="1" id="KW-0805">Transcription regulation</keyword>
<gene>
    <name evidence="5" type="ORF">HMPREF9473_03996</name>
</gene>